<evidence type="ECO:0000313" key="2">
    <source>
        <dbReference type="EMBL" id="MDX2961845.1"/>
    </source>
</evidence>
<dbReference type="Proteomes" id="UP001272987">
    <property type="component" value="Unassembled WGS sequence"/>
</dbReference>
<evidence type="ECO:0000313" key="5">
    <source>
        <dbReference type="Proteomes" id="UP001282288"/>
    </source>
</evidence>
<feature type="region of interest" description="Disordered" evidence="1">
    <location>
        <begin position="1"/>
        <end position="63"/>
    </location>
</feature>
<evidence type="ECO:0000256" key="1">
    <source>
        <dbReference type="SAM" id="MobiDB-lite"/>
    </source>
</evidence>
<sequence>MSACDGCGPVVERVPGTGSEHRFTVGEPAAVAGMSTPGSPGPHVDRDRPGRLPAAPGQEARSA</sequence>
<reference evidence="2 4" key="1">
    <citation type="journal article" date="2023" name="Microb. Genom.">
        <title>Mesoterricola silvestris gen. nov., sp. nov., Mesoterricola sediminis sp. nov., Geothrix oryzae sp. nov., Geothrix edaphica sp. nov., Geothrix rubra sp. nov., and Geothrix limicola sp. nov., six novel members of Acidobacteriota isolated from soils.</title>
        <authorList>
            <person name="Weisberg A.J."/>
            <person name="Pearce E."/>
            <person name="Kramer C.G."/>
            <person name="Chang J.H."/>
            <person name="Clarke C.R."/>
        </authorList>
    </citation>
    <scope>NUCLEOTIDE SEQUENCE</scope>
    <source>
        <strain evidence="3 4">NB05-1H</strain>
        <strain evidence="2">NRRL_B-16521</strain>
    </source>
</reference>
<dbReference type="RefSeq" id="WP_141655668.1">
    <property type="nucleotide sequence ID" value="NZ_CP122369.1"/>
</dbReference>
<dbReference type="Proteomes" id="UP001282288">
    <property type="component" value="Unassembled WGS sequence"/>
</dbReference>
<evidence type="ECO:0000313" key="4">
    <source>
        <dbReference type="Proteomes" id="UP001272987"/>
    </source>
</evidence>
<comment type="caution">
    <text evidence="2">The sequence shown here is derived from an EMBL/GenBank/DDBJ whole genome shotgun (WGS) entry which is preliminary data.</text>
</comment>
<dbReference type="GeneID" id="69813647"/>
<dbReference type="EMBL" id="JARAWC010000013">
    <property type="protein sequence ID" value="MDX2961845.1"/>
    <property type="molecule type" value="Genomic_DNA"/>
</dbReference>
<keyword evidence="4" id="KW-1185">Reference proteome</keyword>
<accession>A0AAP6BBS5</accession>
<dbReference type="EMBL" id="JARAWP010000027">
    <property type="protein sequence ID" value="MDX3023408.1"/>
    <property type="molecule type" value="Genomic_DNA"/>
</dbReference>
<name>A0AAP6BBS5_9ACTN</name>
<gene>
    <name evidence="2" type="ORF">PV399_19320</name>
    <name evidence="3" type="ORF">PV666_36840</name>
</gene>
<protein>
    <submittedName>
        <fullName evidence="2">Uncharacterized protein</fullName>
    </submittedName>
</protein>
<organism evidence="2 5">
    <name type="scientific">Streptomyces acidiscabies</name>
    <dbReference type="NCBI Taxonomy" id="42234"/>
    <lineage>
        <taxon>Bacteria</taxon>
        <taxon>Bacillati</taxon>
        <taxon>Actinomycetota</taxon>
        <taxon>Actinomycetes</taxon>
        <taxon>Kitasatosporales</taxon>
        <taxon>Streptomycetaceae</taxon>
        <taxon>Streptomyces</taxon>
    </lineage>
</organism>
<proteinExistence type="predicted"/>
<evidence type="ECO:0000313" key="3">
    <source>
        <dbReference type="EMBL" id="MDX3023408.1"/>
    </source>
</evidence>
<dbReference type="AlphaFoldDB" id="A0AAP6BBS5"/>